<sequence>MAGIFSFFSSAPKENVEAILAELDETIRLAQIRLDEAKQQRDYYSGTLILYMGIGYVAYVAIYALFLRDPFLDTWREAFSKLAPVLLLPVIIYYVRIVCDFYFDKQVSNQRILISTLVEKRKLKIEEVKRSASYYTTKKILARYGGDIREDAMELPQKPVEMSNQQRGKPTLGHPKAVDPARMRPYTQQLGVQKQPMPQSIMKQQSMMAPARKPIASQPLKVSASARWLDRIVDAIVGEEKAAGQFALICVHCRAHNGLVSSAEYEDMSYKCPSCSRFNPSRLSIRRQNSTQPTRQTPQPQMTRSMTSHVSKKSLKRSGALSDNDRNTIYESDEMDAAASDDSGFVERRRKEKGIRTS</sequence>
<name>A0ACC2REL7_9FUNG</name>
<dbReference type="EMBL" id="QTSX02007378">
    <property type="protein sequence ID" value="KAJ9048541.1"/>
    <property type="molecule type" value="Genomic_DNA"/>
</dbReference>
<gene>
    <name evidence="1" type="ORF">DSO57_1034081</name>
</gene>
<evidence type="ECO:0000313" key="2">
    <source>
        <dbReference type="Proteomes" id="UP001165960"/>
    </source>
</evidence>
<accession>A0ACC2REL7</accession>
<keyword evidence="2" id="KW-1185">Reference proteome</keyword>
<organism evidence="1 2">
    <name type="scientific">Entomophthora muscae</name>
    <dbReference type="NCBI Taxonomy" id="34485"/>
    <lineage>
        <taxon>Eukaryota</taxon>
        <taxon>Fungi</taxon>
        <taxon>Fungi incertae sedis</taxon>
        <taxon>Zoopagomycota</taxon>
        <taxon>Entomophthoromycotina</taxon>
        <taxon>Entomophthoromycetes</taxon>
        <taxon>Entomophthorales</taxon>
        <taxon>Entomophthoraceae</taxon>
        <taxon>Entomophthora</taxon>
    </lineage>
</organism>
<reference evidence="1" key="1">
    <citation type="submission" date="2022-04" db="EMBL/GenBank/DDBJ databases">
        <title>Genome of the entomopathogenic fungus Entomophthora muscae.</title>
        <authorList>
            <person name="Elya C."/>
            <person name="Lovett B.R."/>
            <person name="Lee E."/>
            <person name="Macias A.M."/>
            <person name="Hajek A.E."/>
            <person name="De Bivort B.L."/>
            <person name="Kasson M.T."/>
            <person name="De Fine Licht H.H."/>
            <person name="Stajich J.E."/>
        </authorList>
    </citation>
    <scope>NUCLEOTIDE SEQUENCE</scope>
    <source>
        <strain evidence="1">Berkeley</strain>
    </source>
</reference>
<protein>
    <submittedName>
        <fullName evidence="1">Uncharacterized protein</fullName>
    </submittedName>
</protein>
<comment type="caution">
    <text evidence="1">The sequence shown here is derived from an EMBL/GenBank/DDBJ whole genome shotgun (WGS) entry which is preliminary data.</text>
</comment>
<dbReference type="Proteomes" id="UP001165960">
    <property type="component" value="Unassembled WGS sequence"/>
</dbReference>
<proteinExistence type="predicted"/>
<evidence type="ECO:0000313" key="1">
    <source>
        <dbReference type="EMBL" id="KAJ9048541.1"/>
    </source>
</evidence>